<reference evidence="1 2" key="1">
    <citation type="submission" date="2014-04" db="EMBL/GenBank/DDBJ databases">
        <title>Evolutionary Origins and Diversification of the Mycorrhizal Mutualists.</title>
        <authorList>
            <consortium name="DOE Joint Genome Institute"/>
            <consortium name="Mycorrhizal Genomics Consortium"/>
            <person name="Kohler A."/>
            <person name="Kuo A."/>
            <person name="Nagy L.G."/>
            <person name="Floudas D."/>
            <person name="Copeland A."/>
            <person name="Barry K.W."/>
            <person name="Cichocki N."/>
            <person name="Veneault-Fourrey C."/>
            <person name="LaButti K."/>
            <person name="Lindquist E.A."/>
            <person name="Lipzen A."/>
            <person name="Lundell T."/>
            <person name="Morin E."/>
            <person name="Murat C."/>
            <person name="Riley R."/>
            <person name="Ohm R."/>
            <person name="Sun H."/>
            <person name="Tunlid A."/>
            <person name="Henrissat B."/>
            <person name="Grigoriev I.V."/>
            <person name="Hibbett D.S."/>
            <person name="Martin F."/>
        </authorList>
    </citation>
    <scope>NUCLEOTIDE SEQUENCE [LARGE SCALE GENOMIC DNA]</scope>
    <source>
        <strain evidence="1 2">FD-317 M1</strain>
    </source>
</reference>
<gene>
    <name evidence="1" type="ORF">GYMLUDRAFT_417415</name>
</gene>
<dbReference type="Proteomes" id="UP000053593">
    <property type="component" value="Unassembled WGS sequence"/>
</dbReference>
<organism evidence="1 2">
    <name type="scientific">Collybiopsis luxurians FD-317 M1</name>
    <dbReference type="NCBI Taxonomy" id="944289"/>
    <lineage>
        <taxon>Eukaryota</taxon>
        <taxon>Fungi</taxon>
        <taxon>Dikarya</taxon>
        <taxon>Basidiomycota</taxon>
        <taxon>Agaricomycotina</taxon>
        <taxon>Agaricomycetes</taxon>
        <taxon>Agaricomycetidae</taxon>
        <taxon>Agaricales</taxon>
        <taxon>Marasmiineae</taxon>
        <taxon>Omphalotaceae</taxon>
        <taxon>Collybiopsis</taxon>
        <taxon>Collybiopsis luxurians</taxon>
    </lineage>
</organism>
<evidence type="ECO:0000313" key="1">
    <source>
        <dbReference type="EMBL" id="KIK50928.1"/>
    </source>
</evidence>
<name>A0A0D0C843_9AGAR</name>
<accession>A0A0D0C843</accession>
<dbReference type="HOGENOM" id="CLU_1682081_0_0_1"/>
<dbReference type="AlphaFoldDB" id="A0A0D0C843"/>
<keyword evidence="2" id="KW-1185">Reference proteome</keyword>
<sequence>MICAMFSISPKERLTTFGHWNVGYVSSVLIALNGTPDTAYAVRCSITILPSMSIGSTVKSRAKNRSSRRTCSRTHPFSLPYRWPSICASCPERLENQNAHDGFQLEHCVIYSLNYESLLSECDAYAGIIKHGRWFVMLVGQTRLVGDGCLLSVSPA</sequence>
<protein>
    <submittedName>
        <fullName evidence="1">Unplaced genomic scaffold GYMLUscaffold_131, whole genome shotgun sequence</fullName>
    </submittedName>
</protein>
<dbReference type="EMBL" id="KN834879">
    <property type="protein sequence ID" value="KIK50928.1"/>
    <property type="molecule type" value="Genomic_DNA"/>
</dbReference>
<evidence type="ECO:0000313" key="2">
    <source>
        <dbReference type="Proteomes" id="UP000053593"/>
    </source>
</evidence>
<proteinExistence type="predicted"/>